<evidence type="ECO:0000313" key="3">
    <source>
        <dbReference type="EMBL" id="CAE0838064.1"/>
    </source>
</evidence>
<dbReference type="GO" id="GO:0016491">
    <property type="term" value="F:oxidoreductase activity"/>
    <property type="evidence" value="ECO:0007669"/>
    <property type="project" value="InterPro"/>
</dbReference>
<protein>
    <recommendedName>
        <fullName evidence="2">NADP-dependent oxidoreductase domain-containing protein</fullName>
    </recommendedName>
</protein>
<feature type="transmembrane region" description="Helical" evidence="1">
    <location>
        <begin position="115"/>
        <end position="136"/>
    </location>
</feature>
<dbReference type="Pfam" id="PF00248">
    <property type="entry name" value="Aldo_ket_red"/>
    <property type="match status" value="1"/>
</dbReference>
<evidence type="ECO:0000259" key="2">
    <source>
        <dbReference type="Pfam" id="PF00248"/>
    </source>
</evidence>
<name>A0A7S4LM60_9EUGL</name>
<dbReference type="SUPFAM" id="SSF103511">
    <property type="entry name" value="Chlorophyll a-b binding protein"/>
    <property type="match status" value="1"/>
</dbReference>
<sequence>MHTPLLPLTVAGHSYETRHKKVLCVCGGIVLMAAASAVASFAATSTTPTTASVLAPPHFATPHSAQVAISAPRHNLPVAGLHSLPMRAVQDSRVSLPEETVAGVSSPALASWSHGAAPVGMLGVVAGLGLALAAAVRKLYARPLIAADVIQSTPSLRAPTWDPLGLLNSQGPPAAEQLHGRWSLLARLAMAWHEAPPKTATHQRIAMAAVLGGQLKKVPIGSSGMEVTEVCLGTMTWGIQNTEEEAHEQLDYALKERGVNFIDIAEMYPVPSSDPRWVSGTTEAYVGTWLAKNAEWREKVIIATKVAGCIPAPSQIAANRTDPPSEPAPCRLDAASVKAACEGSLRRLQTSYIDLYQVHWPDRYVPIFGSSEYNPDMERESVPIKETLGALWDLIKAGKIKHYGLSNETTYGVAEWVKAADEMGAPRPVSIQNSFSLLGRTFATELAEACAPSNYNIGLLPWSPLGGGALSGKYLDGMPEGARFTLYENFQSRYLGPPATEATKKYKAIADKAGISLATLSLSWCMSRWYVASTIIGATTMDQLKEDIDAFTVTLTEDELKAIDKVHMEHKDPTVGL</sequence>
<dbReference type="Gene3D" id="3.20.20.100">
    <property type="entry name" value="NADP-dependent oxidoreductase domain"/>
    <property type="match status" value="1"/>
</dbReference>
<organism evidence="3">
    <name type="scientific">Eutreptiella gymnastica</name>
    <dbReference type="NCBI Taxonomy" id="73025"/>
    <lineage>
        <taxon>Eukaryota</taxon>
        <taxon>Discoba</taxon>
        <taxon>Euglenozoa</taxon>
        <taxon>Euglenida</taxon>
        <taxon>Spirocuta</taxon>
        <taxon>Euglenophyceae</taxon>
        <taxon>Eutreptiales</taxon>
        <taxon>Eutreptiaceae</taxon>
        <taxon>Eutreptiella</taxon>
    </lineage>
</organism>
<feature type="transmembrane region" description="Helical" evidence="1">
    <location>
        <begin position="22"/>
        <end position="43"/>
    </location>
</feature>
<evidence type="ECO:0000256" key="1">
    <source>
        <dbReference type="SAM" id="Phobius"/>
    </source>
</evidence>
<dbReference type="InterPro" id="IPR036812">
    <property type="entry name" value="NAD(P)_OxRdtase_dom_sf"/>
</dbReference>
<dbReference type="InterPro" id="IPR050523">
    <property type="entry name" value="AKR_Detox_Biosynth"/>
</dbReference>
<keyword evidence="1" id="KW-1133">Transmembrane helix</keyword>
<proteinExistence type="predicted"/>
<keyword evidence="1" id="KW-0472">Membrane</keyword>
<dbReference type="InterPro" id="IPR020471">
    <property type="entry name" value="AKR"/>
</dbReference>
<dbReference type="InterPro" id="IPR023210">
    <property type="entry name" value="NADP_OxRdtase_dom"/>
</dbReference>
<dbReference type="SUPFAM" id="SSF51430">
    <property type="entry name" value="NAD(P)-linked oxidoreductase"/>
    <property type="match status" value="1"/>
</dbReference>
<keyword evidence="1" id="KW-0812">Transmembrane</keyword>
<accession>A0A7S4LM60</accession>
<dbReference type="AlphaFoldDB" id="A0A7S4LM60"/>
<dbReference type="CDD" id="cd19094">
    <property type="entry name" value="AKR_Tas-like"/>
    <property type="match status" value="1"/>
</dbReference>
<gene>
    <name evidence="3" type="ORF">EGYM00163_LOCUS49436</name>
</gene>
<reference evidence="3" key="1">
    <citation type="submission" date="2021-01" db="EMBL/GenBank/DDBJ databases">
        <authorList>
            <person name="Corre E."/>
            <person name="Pelletier E."/>
            <person name="Niang G."/>
            <person name="Scheremetjew M."/>
            <person name="Finn R."/>
            <person name="Kale V."/>
            <person name="Holt S."/>
            <person name="Cochrane G."/>
            <person name="Meng A."/>
            <person name="Brown T."/>
            <person name="Cohen L."/>
        </authorList>
    </citation>
    <scope>NUCLEOTIDE SEQUENCE</scope>
    <source>
        <strain evidence="3">CCMP1594</strain>
    </source>
</reference>
<dbReference type="PRINTS" id="PR00069">
    <property type="entry name" value="ALDKETRDTASE"/>
</dbReference>
<dbReference type="PANTHER" id="PTHR43364">
    <property type="entry name" value="NADH-SPECIFIC METHYLGLYOXAL REDUCTASE-RELATED"/>
    <property type="match status" value="1"/>
</dbReference>
<feature type="domain" description="NADP-dependent oxidoreductase" evidence="2">
    <location>
        <begin position="230"/>
        <end position="566"/>
    </location>
</feature>
<dbReference type="EMBL" id="HBJA01143740">
    <property type="protein sequence ID" value="CAE0838064.1"/>
    <property type="molecule type" value="Transcribed_RNA"/>
</dbReference>
<dbReference type="PANTHER" id="PTHR43364:SF17">
    <property type="entry name" value="ALDO KETO REDUCTASE"/>
    <property type="match status" value="1"/>
</dbReference>